<evidence type="ECO:0000256" key="9">
    <source>
        <dbReference type="SAM" id="SignalP"/>
    </source>
</evidence>
<evidence type="ECO:0000313" key="18">
    <source>
        <dbReference type="Proteomes" id="UP000436858"/>
    </source>
</evidence>
<keyword evidence="2 10" id="KW-0624">Polysaccharide degradation</keyword>
<dbReference type="Proteomes" id="UP000488521">
    <property type="component" value="Unassembled WGS sequence"/>
</dbReference>
<dbReference type="GeneID" id="60924076"/>
<gene>
    <name evidence="10" type="primary">xynD_2</name>
    <name evidence="15" type="ORF">DW780_12120</name>
    <name evidence="10" type="ORF">ERS852511_01160</name>
    <name evidence="13" type="ORF">GAN59_01410</name>
    <name evidence="12" type="ORF">GAN91_27480</name>
    <name evidence="11" type="ORF">GAO51_08580</name>
    <name evidence="14" type="ORF">PO127_16085</name>
</gene>
<evidence type="ECO:0000313" key="19">
    <source>
        <dbReference type="Proteomes" id="UP000440614"/>
    </source>
</evidence>
<accession>C6IJ15</accession>
<dbReference type="OMA" id="WHTLEGP"/>
<dbReference type="InterPro" id="IPR006710">
    <property type="entry name" value="Glyco_hydro_43"/>
</dbReference>
<dbReference type="GO" id="GO:0045493">
    <property type="term" value="P:xylan catabolic process"/>
    <property type="evidence" value="ECO:0007669"/>
    <property type="project" value="UniProtKB-KW"/>
</dbReference>
<dbReference type="InterPro" id="IPR052176">
    <property type="entry name" value="Glycosyl_Hydrlase_43_Enz"/>
</dbReference>
<evidence type="ECO:0000313" key="20">
    <source>
        <dbReference type="Proteomes" id="UP000488521"/>
    </source>
</evidence>
<feature type="chain" id="PRO_5002966723" evidence="9">
    <location>
        <begin position="26"/>
        <end position="330"/>
    </location>
</feature>
<dbReference type="EMBL" id="WCRS01000001">
    <property type="protein sequence ID" value="KAB4479206.1"/>
    <property type="molecule type" value="Genomic_DNA"/>
</dbReference>
<dbReference type="CDD" id="cd08991">
    <property type="entry name" value="GH43_HoAraf43-like"/>
    <property type="match status" value="1"/>
</dbReference>
<keyword evidence="9" id="KW-0732">Signal</keyword>
<evidence type="ECO:0000313" key="17">
    <source>
        <dbReference type="Proteomes" id="UP000284785"/>
    </source>
</evidence>
<evidence type="ECO:0000256" key="2">
    <source>
        <dbReference type="ARBA" id="ARBA00022651"/>
    </source>
</evidence>
<evidence type="ECO:0000313" key="15">
    <source>
        <dbReference type="EMBL" id="RHD88161.1"/>
    </source>
</evidence>
<keyword evidence="4" id="KW-0119">Carbohydrate metabolism</keyword>
<evidence type="ECO:0000313" key="13">
    <source>
        <dbReference type="EMBL" id="KAB4479206.1"/>
    </source>
</evidence>
<reference evidence="15 17" key="2">
    <citation type="submission" date="2018-08" db="EMBL/GenBank/DDBJ databases">
        <title>A genome reference for cultivated species of the human gut microbiota.</title>
        <authorList>
            <person name="Zou Y."/>
            <person name="Xue W."/>
            <person name="Luo G."/>
        </authorList>
    </citation>
    <scope>NUCLEOTIDE SEQUENCE [LARGE SCALE GENOMIC DNA]</scope>
    <source>
        <strain evidence="15 17">AM30-26</strain>
    </source>
</reference>
<evidence type="ECO:0000313" key="16">
    <source>
        <dbReference type="Proteomes" id="UP000095576"/>
    </source>
</evidence>
<dbReference type="PANTHER" id="PTHR43772:SF2">
    <property type="entry name" value="PUTATIVE (AFU_ORTHOLOGUE AFUA_2G04480)-RELATED"/>
    <property type="match status" value="1"/>
</dbReference>
<dbReference type="Proteomes" id="UP000284785">
    <property type="component" value="Unassembled WGS sequence"/>
</dbReference>
<keyword evidence="2 10" id="KW-0858">Xylan degradation</keyword>
<dbReference type="Proteomes" id="UP000436858">
    <property type="component" value="Unassembled WGS sequence"/>
</dbReference>
<dbReference type="Proteomes" id="UP000095576">
    <property type="component" value="Unassembled WGS sequence"/>
</dbReference>
<evidence type="ECO:0000313" key="11">
    <source>
        <dbReference type="EMBL" id="KAB4314007.1"/>
    </source>
</evidence>
<dbReference type="Pfam" id="PF04616">
    <property type="entry name" value="Glyco_hydro_43"/>
    <property type="match status" value="1"/>
</dbReference>
<feature type="signal peptide" evidence="9">
    <location>
        <begin position="1"/>
        <end position="25"/>
    </location>
</feature>
<evidence type="ECO:0000313" key="12">
    <source>
        <dbReference type="EMBL" id="KAB4469284.1"/>
    </source>
</evidence>
<evidence type="ECO:0000256" key="7">
    <source>
        <dbReference type="PIRSR" id="PIRSR606710-2"/>
    </source>
</evidence>
<feature type="active site" description="Proton donor" evidence="6">
    <location>
        <position position="214"/>
    </location>
</feature>
<dbReference type="Proteomes" id="UP000440614">
    <property type="component" value="Unassembled WGS sequence"/>
</dbReference>
<reference evidence="10 16" key="1">
    <citation type="submission" date="2015-09" db="EMBL/GenBank/DDBJ databases">
        <authorList>
            <consortium name="Pathogen Informatics"/>
        </authorList>
    </citation>
    <scope>NUCLEOTIDE SEQUENCE [LARGE SCALE GENOMIC DNA]</scope>
    <source>
        <strain evidence="10 16">2789STDY5834899</strain>
    </source>
</reference>
<dbReference type="RefSeq" id="WP_008765249.1">
    <property type="nucleotide sequence ID" value="NZ_BAABXH010000001.1"/>
</dbReference>
<sequence>MFKKEIYSLLLFSFGLLFTCCGESATDDEEKDNNGQGSVSVETNYLPIADPYVMFYNNKYYAYGTGGTTAGEGFACFSSDDLKNWKREGQALSATDSYGTWGFWAPEVYYVESKKKFYLFYSAEEHICVATSTTPEGPFRQEVKQPIWSEKSIDTSLFIDDDGTPYLYFVRFTDGNVIWVAQMTDDLMSIKTETLNQCIKAEVSWELLQGKVAEGPSLLKKNGVYYLIYSANHYENKGYGVGYATSDTPMGPWVKYSKNPLLQGDAATGLVGTGHGAPFQCKDGSWKYIFHAHWSAAEIQPRTSYIKDFAISDQGVVTISGTVIKPRVLK</sequence>
<dbReference type="DNASU" id="1074465"/>
<reference evidence="14" key="4">
    <citation type="submission" date="2022-10" db="EMBL/GenBank/DDBJ databases">
        <title>Human gut microbiome strain richness.</title>
        <authorList>
            <person name="Chen-Liaw A."/>
        </authorList>
    </citation>
    <scope>NUCLEOTIDE SEQUENCE</scope>
    <source>
        <strain evidence="14">1001283st1_A3_1001283B150304_161114</strain>
    </source>
</reference>
<dbReference type="SUPFAM" id="SSF75005">
    <property type="entry name" value="Arabinanase/levansucrase/invertase"/>
    <property type="match status" value="1"/>
</dbReference>
<keyword evidence="5 8" id="KW-0326">Glycosidase</keyword>
<dbReference type="EMBL" id="JAQNVG010000027">
    <property type="protein sequence ID" value="MDC2237262.1"/>
    <property type="molecule type" value="Genomic_DNA"/>
</dbReference>
<dbReference type="EMBL" id="QSJP01000009">
    <property type="protein sequence ID" value="RHD88161.1"/>
    <property type="molecule type" value="Genomic_DNA"/>
</dbReference>
<evidence type="ECO:0000256" key="3">
    <source>
        <dbReference type="ARBA" id="ARBA00022801"/>
    </source>
</evidence>
<dbReference type="PANTHER" id="PTHR43772">
    <property type="entry name" value="ENDO-1,4-BETA-XYLANASE"/>
    <property type="match status" value="1"/>
</dbReference>
<organism evidence="10 16">
    <name type="scientific">Bacteroides thetaiotaomicron</name>
    <dbReference type="NCBI Taxonomy" id="818"/>
    <lineage>
        <taxon>Bacteria</taxon>
        <taxon>Pseudomonadati</taxon>
        <taxon>Bacteroidota</taxon>
        <taxon>Bacteroidia</taxon>
        <taxon>Bacteroidales</taxon>
        <taxon>Bacteroidaceae</taxon>
        <taxon>Bacteroides</taxon>
    </lineage>
</organism>
<dbReference type="InterPro" id="IPR023296">
    <property type="entry name" value="Glyco_hydro_beta-prop_sf"/>
</dbReference>
<reference evidence="18 19" key="3">
    <citation type="journal article" date="2019" name="Nat. Med.">
        <title>A library of human gut bacterial isolates paired with longitudinal multiomics data enables mechanistic microbiome research.</title>
        <authorList>
            <person name="Poyet M."/>
            <person name="Groussin M."/>
            <person name="Gibbons S.M."/>
            <person name="Avila-Pacheco J."/>
            <person name="Jiang X."/>
            <person name="Kearney S.M."/>
            <person name="Perrotta A.R."/>
            <person name="Berdy B."/>
            <person name="Zhao S."/>
            <person name="Lieberman T.D."/>
            <person name="Swanson P.K."/>
            <person name="Smith M."/>
            <person name="Roesemann S."/>
            <person name="Alexander J.E."/>
            <person name="Rich S.A."/>
            <person name="Livny J."/>
            <person name="Vlamakis H."/>
            <person name="Clish C."/>
            <person name="Bullock K."/>
            <person name="Deik A."/>
            <person name="Scott J."/>
            <person name="Pierce K.A."/>
            <person name="Xavier R.J."/>
            <person name="Alm E.J."/>
        </authorList>
    </citation>
    <scope>NUCLEOTIDE SEQUENCE [LARGE SCALE GENOMIC DNA]</scope>
    <source>
        <strain evidence="13 20">BIOML-A156</strain>
        <strain evidence="12 18">BIOML-A162</strain>
        <strain evidence="11 19">BIOML-A188</strain>
    </source>
</reference>
<comment type="similarity">
    <text evidence="1 8">Belongs to the glycosyl hydrolase 43 family.</text>
</comment>
<dbReference type="Gene3D" id="2.115.10.20">
    <property type="entry name" value="Glycosyl hydrolase domain, family 43"/>
    <property type="match status" value="1"/>
</dbReference>
<dbReference type="EMBL" id="WCRY01000059">
    <property type="protein sequence ID" value="KAB4469284.1"/>
    <property type="molecule type" value="Genomic_DNA"/>
</dbReference>
<proteinExistence type="inferred from homology"/>
<evidence type="ECO:0000256" key="6">
    <source>
        <dbReference type="PIRSR" id="PIRSR606710-1"/>
    </source>
</evidence>
<dbReference type="EMBL" id="CZAP01000003">
    <property type="protein sequence ID" value="CUP11889.1"/>
    <property type="molecule type" value="Genomic_DNA"/>
</dbReference>
<dbReference type="EC" id="3.2.1.55" evidence="10"/>
<evidence type="ECO:0000256" key="1">
    <source>
        <dbReference type="ARBA" id="ARBA00009865"/>
    </source>
</evidence>
<keyword evidence="3 8" id="KW-0378">Hydrolase</keyword>
<evidence type="ECO:0000313" key="10">
    <source>
        <dbReference type="EMBL" id="CUP11889.1"/>
    </source>
</evidence>
<accession>A0A174KRS0</accession>
<dbReference type="Proteomes" id="UP001217776">
    <property type="component" value="Unassembled WGS sequence"/>
</dbReference>
<evidence type="ECO:0000313" key="14">
    <source>
        <dbReference type="EMBL" id="MDC2237262.1"/>
    </source>
</evidence>
<dbReference type="AlphaFoldDB" id="A0A174KRS0"/>
<feature type="active site" description="Proton acceptor" evidence="6">
    <location>
        <position position="50"/>
    </location>
</feature>
<evidence type="ECO:0000256" key="4">
    <source>
        <dbReference type="ARBA" id="ARBA00023277"/>
    </source>
</evidence>
<evidence type="ECO:0000256" key="8">
    <source>
        <dbReference type="RuleBase" id="RU361187"/>
    </source>
</evidence>
<feature type="site" description="Important for catalytic activity, responsible for pKa modulation of the active site Glu and correct orientation of both the proton donor and substrate" evidence="7">
    <location>
        <position position="154"/>
    </location>
</feature>
<protein>
    <submittedName>
        <fullName evidence="10 15">1,4-beta-xylanase</fullName>
        <ecNumber evidence="10">3.2.1.55</ecNumber>
    </submittedName>
    <submittedName>
        <fullName evidence="11">Family 43 glycosylhydrolase</fullName>
    </submittedName>
    <submittedName>
        <fullName evidence="14">Glycoside hydrolase family 43 protein</fullName>
    </submittedName>
</protein>
<evidence type="ECO:0000256" key="5">
    <source>
        <dbReference type="ARBA" id="ARBA00023295"/>
    </source>
</evidence>
<name>A0A174KRS0_BACT4</name>
<dbReference type="GO" id="GO:0046556">
    <property type="term" value="F:alpha-L-arabinofuranosidase activity"/>
    <property type="evidence" value="ECO:0007669"/>
    <property type="project" value="UniProtKB-EC"/>
</dbReference>
<dbReference type="EMBL" id="WCSY01000007">
    <property type="protein sequence ID" value="KAB4314007.1"/>
    <property type="molecule type" value="Genomic_DNA"/>
</dbReference>
<dbReference type="SMR" id="A0A174KRS0"/>